<protein>
    <submittedName>
        <fullName evidence="1">Copper chaperone PCu(A)C</fullName>
    </submittedName>
</protein>
<organism evidence="1 2">
    <name type="scientific">Aliisedimentitalea scapharcae</name>
    <dbReference type="NCBI Taxonomy" id="1524259"/>
    <lineage>
        <taxon>Bacteria</taxon>
        <taxon>Pseudomonadati</taxon>
        <taxon>Pseudomonadota</taxon>
        <taxon>Alphaproteobacteria</taxon>
        <taxon>Rhodobacterales</taxon>
        <taxon>Roseobacteraceae</taxon>
        <taxon>Aliisedimentitalea</taxon>
    </lineage>
</organism>
<dbReference type="Proteomes" id="UP001623232">
    <property type="component" value="Chromosome"/>
</dbReference>
<dbReference type="PANTHER" id="PTHR36302">
    <property type="entry name" value="BLR7088 PROTEIN"/>
    <property type="match status" value="1"/>
</dbReference>
<dbReference type="InterPro" id="IPR058248">
    <property type="entry name" value="Lxx211020-like"/>
</dbReference>
<accession>A0ABZ2Y0J3</accession>
<dbReference type="Gene3D" id="2.60.40.1890">
    <property type="entry name" value="PCu(A)C copper chaperone"/>
    <property type="match status" value="1"/>
</dbReference>
<dbReference type="RefSeq" id="WP_406649490.1">
    <property type="nucleotide sequence ID" value="NZ_CP123584.1"/>
</dbReference>
<sequence>MSFKTLICVTAAAVTIAGATYAEGMMKIMDPYARSARENAPTGAAFMGVMNMTGQDDVLIGASSDIAKRVELHTHIDAGNGVMQMRHDEDGFPIAAGETHMLQRGGDHVMFMGLTKSLVQGETISVTLTFEKAGDMIVEIPVDSERQAEHGMKHGEMDNN</sequence>
<evidence type="ECO:0000313" key="2">
    <source>
        <dbReference type="Proteomes" id="UP001623232"/>
    </source>
</evidence>
<dbReference type="InterPro" id="IPR007410">
    <property type="entry name" value="LpqE-like"/>
</dbReference>
<proteinExistence type="predicted"/>
<dbReference type="SUPFAM" id="SSF110087">
    <property type="entry name" value="DR1885-like metal-binding protein"/>
    <property type="match status" value="1"/>
</dbReference>
<dbReference type="InterPro" id="IPR036182">
    <property type="entry name" value="PCuAC_sf"/>
</dbReference>
<dbReference type="Pfam" id="PF04314">
    <property type="entry name" value="PCuAC"/>
    <property type="match status" value="1"/>
</dbReference>
<gene>
    <name evidence="1" type="ORF">QEZ52_08665</name>
</gene>
<dbReference type="PANTHER" id="PTHR36302:SF1">
    <property type="entry name" value="COPPER CHAPERONE PCU(A)C"/>
    <property type="match status" value="1"/>
</dbReference>
<keyword evidence="2" id="KW-1185">Reference proteome</keyword>
<evidence type="ECO:0000313" key="1">
    <source>
        <dbReference type="EMBL" id="WZK90600.1"/>
    </source>
</evidence>
<name>A0ABZ2Y0J3_9RHOB</name>
<dbReference type="EMBL" id="CP123584">
    <property type="protein sequence ID" value="WZK90600.1"/>
    <property type="molecule type" value="Genomic_DNA"/>
</dbReference>
<reference evidence="1 2" key="1">
    <citation type="submission" date="2023-04" db="EMBL/GenBank/DDBJ databases">
        <title>Complete genome sequence of Alisedimentitalea scapharcae.</title>
        <authorList>
            <person name="Rong J.-C."/>
            <person name="Yi M.-L."/>
            <person name="Zhao Q."/>
        </authorList>
    </citation>
    <scope>NUCLEOTIDE SEQUENCE [LARGE SCALE GENOMIC DNA]</scope>
    <source>
        <strain evidence="1 2">KCTC 42119</strain>
    </source>
</reference>